<dbReference type="Proteomes" id="UP000805193">
    <property type="component" value="Unassembled WGS sequence"/>
</dbReference>
<evidence type="ECO:0000313" key="2">
    <source>
        <dbReference type="Proteomes" id="UP000805193"/>
    </source>
</evidence>
<sequence>VSLQRKNSRKHFCGGSIIQPDIVVTAAHCLRRKQPKHIVVQAGLLDLDNPPSYSQLRDVEKFAIHRSYHFPANDIALLKLAAPFQFTESKGHIGAVCLPAKDRPCEGNVEVTGWGYKSSGGPSSPHLLGVSVPVISHKICNLTTSRRYNSKIMFCAGNPRMDSCQ</sequence>
<protein>
    <submittedName>
        <fullName evidence="1">Uncharacterized protein</fullName>
    </submittedName>
</protein>
<keyword evidence="2" id="KW-1185">Reference proteome</keyword>
<comment type="caution">
    <text evidence="1">The sequence shown here is derived from an EMBL/GenBank/DDBJ whole genome shotgun (WGS) entry which is preliminary data.</text>
</comment>
<feature type="non-terminal residue" evidence="1">
    <location>
        <position position="165"/>
    </location>
</feature>
<gene>
    <name evidence="1" type="ORF">HPB47_019413</name>
</gene>
<accession>A0AC60QI81</accession>
<evidence type="ECO:0000313" key="1">
    <source>
        <dbReference type="EMBL" id="KAG0434009.1"/>
    </source>
</evidence>
<proteinExistence type="predicted"/>
<organism evidence="1 2">
    <name type="scientific">Ixodes persulcatus</name>
    <name type="common">Taiga tick</name>
    <dbReference type="NCBI Taxonomy" id="34615"/>
    <lineage>
        <taxon>Eukaryota</taxon>
        <taxon>Metazoa</taxon>
        <taxon>Ecdysozoa</taxon>
        <taxon>Arthropoda</taxon>
        <taxon>Chelicerata</taxon>
        <taxon>Arachnida</taxon>
        <taxon>Acari</taxon>
        <taxon>Parasitiformes</taxon>
        <taxon>Ixodida</taxon>
        <taxon>Ixodoidea</taxon>
        <taxon>Ixodidae</taxon>
        <taxon>Ixodinae</taxon>
        <taxon>Ixodes</taxon>
    </lineage>
</organism>
<dbReference type="EMBL" id="JABSTQ010008839">
    <property type="protein sequence ID" value="KAG0434009.1"/>
    <property type="molecule type" value="Genomic_DNA"/>
</dbReference>
<reference evidence="1 2" key="1">
    <citation type="journal article" date="2020" name="Cell">
        <title>Large-Scale Comparative Analyses of Tick Genomes Elucidate Their Genetic Diversity and Vector Capacities.</title>
        <authorList>
            <consortium name="Tick Genome and Microbiome Consortium (TIGMIC)"/>
            <person name="Jia N."/>
            <person name="Wang J."/>
            <person name="Shi W."/>
            <person name="Du L."/>
            <person name="Sun Y."/>
            <person name="Zhan W."/>
            <person name="Jiang J.F."/>
            <person name="Wang Q."/>
            <person name="Zhang B."/>
            <person name="Ji P."/>
            <person name="Bell-Sakyi L."/>
            <person name="Cui X.M."/>
            <person name="Yuan T.T."/>
            <person name="Jiang B.G."/>
            <person name="Yang W.F."/>
            <person name="Lam T.T."/>
            <person name="Chang Q.C."/>
            <person name="Ding S.J."/>
            <person name="Wang X.J."/>
            <person name="Zhu J.G."/>
            <person name="Ruan X.D."/>
            <person name="Zhao L."/>
            <person name="Wei J.T."/>
            <person name="Ye R.Z."/>
            <person name="Que T.C."/>
            <person name="Du C.H."/>
            <person name="Zhou Y.H."/>
            <person name="Cheng J.X."/>
            <person name="Dai P.F."/>
            <person name="Guo W.B."/>
            <person name="Han X.H."/>
            <person name="Huang E.J."/>
            <person name="Li L.F."/>
            <person name="Wei W."/>
            <person name="Gao Y.C."/>
            <person name="Liu J.Z."/>
            <person name="Shao H.Z."/>
            <person name="Wang X."/>
            <person name="Wang C.C."/>
            <person name="Yang T.C."/>
            <person name="Huo Q.B."/>
            <person name="Li W."/>
            <person name="Chen H.Y."/>
            <person name="Chen S.E."/>
            <person name="Zhou L.G."/>
            <person name="Ni X.B."/>
            <person name="Tian J.H."/>
            <person name="Sheng Y."/>
            <person name="Liu T."/>
            <person name="Pan Y.S."/>
            <person name="Xia L.Y."/>
            <person name="Li J."/>
            <person name="Zhao F."/>
            <person name="Cao W.C."/>
        </authorList>
    </citation>
    <scope>NUCLEOTIDE SEQUENCE [LARGE SCALE GENOMIC DNA]</scope>
    <source>
        <strain evidence="1">Iper-2018</strain>
    </source>
</reference>
<name>A0AC60QI81_IXOPE</name>
<feature type="non-terminal residue" evidence="1">
    <location>
        <position position="1"/>
    </location>
</feature>